<dbReference type="Proteomes" id="UP000001933">
    <property type="component" value="Chromosome"/>
</dbReference>
<evidence type="ECO:0000313" key="8">
    <source>
        <dbReference type="Proteomes" id="UP000001933"/>
    </source>
</evidence>
<evidence type="ECO:0000256" key="3">
    <source>
        <dbReference type="ARBA" id="ARBA00022578"/>
    </source>
</evidence>
<keyword evidence="3 6" id="KW-0815">Transposition</keyword>
<protein>
    <recommendedName>
        <fullName evidence="6">Mutator family transposase</fullName>
    </recommendedName>
</protein>
<evidence type="ECO:0000256" key="5">
    <source>
        <dbReference type="ARBA" id="ARBA00023172"/>
    </source>
</evidence>
<dbReference type="GO" id="GO:0003677">
    <property type="term" value="F:DNA binding"/>
    <property type="evidence" value="ECO:0007669"/>
    <property type="project" value="UniProtKB-UniRule"/>
</dbReference>
<dbReference type="PANTHER" id="PTHR33217">
    <property type="entry name" value="TRANSPOSASE FOR INSERTION SEQUENCE ELEMENT IS1081"/>
    <property type="match status" value="1"/>
</dbReference>
<evidence type="ECO:0000313" key="7">
    <source>
        <dbReference type="EMBL" id="ABC78625.1"/>
    </source>
</evidence>
<proteinExistence type="inferred from homology"/>
<comment type="similarity">
    <text evidence="2 6">Belongs to the transposase mutator family.</text>
</comment>
<evidence type="ECO:0000256" key="4">
    <source>
        <dbReference type="ARBA" id="ARBA00023125"/>
    </source>
</evidence>
<evidence type="ECO:0000256" key="6">
    <source>
        <dbReference type="RuleBase" id="RU365089"/>
    </source>
</evidence>
<dbReference type="STRING" id="56780.SYN_02987"/>
<dbReference type="OrthoDB" id="9815585at2"/>
<reference evidence="7 8" key="1">
    <citation type="journal article" date="2007" name="Proc. Natl. Acad. Sci. U.S.A.">
        <title>The genome of Syntrophus aciditrophicus: life at the thermodynamic limit of microbial growth.</title>
        <authorList>
            <person name="McInerney M.J."/>
            <person name="Rohlin L."/>
            <person name="Mouttaki H."/>
            <person name="Kim U."/>
            <person name="Krupp R.S."/>
            <person name="Rios-Hernandez L."/>
            <person name="Sieber J."/>
            <person name="Struchtemeyer C.G."/>
            <person name="Bhattacharyya A."/>
            <person name="Campbell J.W."/>
            <person name="Gunsalus R.P."/>
        </authorList>
    </citation>
    <scope>NUCLEOTIDE SEQUENCE [LARGE SCALE GENOMIC DNA]</scope>
    <source>
        <strain evidence="7 8">SB</strain>
    </source>
</reference>
<sequence>MKGESAMKLEVTVSEITDIFKEIQEQPGKLFEMIRLDIREVVGNYLTEMMNAELTHYLGREPYVRVEGKRANHRNGSYGRGFTLKGIGEVHVDIPRDRNGEFKTTVIPRSKQYEEEVARDFSILFLAGVSTRTLSMLSERLIGRKISPAEISSASSDLNEAVETWRRRDLSEEPVKYLFIDGVHFHMRMGRTIESIPVLVAIGVTETGQKLVLSLQAGDKESATSWREFFKDLKSRGMKGGNVTLGIMDGLPGLEAVFREEFPQAKTQRCQVHVARNVLAKVSKKFKKDVANDLRSIFYAPSRETAWACFEAFIKRWEKTLPSAVECLKRSIDACLTFFNFPSEEWISLRTTNIIERLNKEFRRRTKVMEIVAGETACYRILAYISLKMELHWRSNPVGKVRKNLPFFKELAYENFTQKN</sequence>
<comment type="function">
    <text evidence="1 6">Required for the transposition of the insertion element.</text>
</comment>
<organism evidence="7 8">
    <name type="scientific">Syntrophus aciditrophicus (strain SB)</name>
    <dbReference type="NCBI Taxonomy" id="56780"/>
    <lineage>
        <taxon>Bacteria</taxon>
        <taxon>Pseudomonadati</taxon>
        <taxon>Thermodesulfobacteriota</taxon>
        <taxon>Syntrophia</taxon>
        <taxon>Syntrophales</taxon>
        <taxon>Syntrophaceae</taxon>
        <taxon>Syntrophus</taxon>
    </lineage>
</organism>
<gene>
    <name evidence="7" type="ORF">SYN_02987</name>
</gene>
<dbReference type="EMBL" id="CP000252">
    <property type="protein sequence ID" value="ABC78625.1"/>
    <property type="molecule type" value="Genomic_DNA"/>
</dbReference>
<dbReference type="HOGENOM" id="CLU_036805_8_0_7"/>
<dbReference type="GO" id="GO:0006313">
    <property type="term" value="P:DNA transposition"/>
    <property type="evidence" value="ECO:0007669"/>
    <property type="project" value="UniProtKB-UniRule"/>
</dbReference>
<dbReference type="eggNOG" id="COG3328">
    <property type="taxonomic scope" value="Bacteria"/>
</dbReference>
<name>Q2LX18_SYNAS</name>
<keyword evidence="6" id="KW-0814">Transposable element</keyword>
<dbReference type="AlphaFoldDB" id="Q2LX18"/>
<dbReference type="KEGG" id="sat:SYN_02987"/>
<dbReference type="PANTHER" id="PTHR33217:SF7">
    <property type="entry name" value="TRANSPOSASE FOR INSERTION SEQUENCE ELEMENT IS1081"/>
    <property type="match status" value="1"/>
</dbReference>
<dbReference type="Pfam" id="PF00872">
    <property type="entry name" value="Transposase_mut"/>
    <property type="match status" value="1"/>
</dbReference>
<dbReference type="InParanoid" id="Q2LX18"/>
<evidence type="ECO:0000256" key="2">
    <source>
        <dbReference type="ARBA" id="ARBA00010961"/>
    </source>
</evidence>
<evidence type="ECO:0000256" key="1">
    <source>
        <dbReference type="ARBA" id="ARBA00002190"/>
    </source>
</evidence>
<keyword evidence="5 6" id="KW-0233">DNA recombination</keyword>
<keyword evidence="8" id="KW-1185">Reference proteome</keyword>
<dbReference type="NCBIfam" id="NF033543">
    <property type="entry name" value="transpos_IS256"/>
    <property type="match status" value="1"/>
</dbReference>
<dbReference type="GO" id="GO:0004803">
    <property type="term" value="F:transposase activity"/>
    <property type="evidence" value="ECO:0007669"/>
    <property type="project" value="UniProtKB-UniRule"/>
</dbReference>
<keyword evidence="4 6" id="KW-0238">DNA-binding</keyword>
<accession>Q2LX18</accession>
<dbReference type="InterPro" id="IPR001207">
    <property type="entry name" value="Transposase_mutator"/>
</dbReference>